<dbReference type="AlphaFoldDB" id="A0AAD3TXH3"/>
<keyword evidence="2" id="KW-1185">Reference proteome</keyword>
<sequence>MQEPELQPTYIPATTSAGGVQITSPFPQVPLPLTDNAEALLDAVFAVVIESMRSEAPAYTRTQLEQLGPRLAALTSHIVLRLSAATLAAWAHDCKLRMYNYLPTQLVGALEGHEAQYRVTLGPYALGIVRVFMQGGAASADDISCVIAGVGNTFREMREAEGPALADFITALAGGELEALVQESSNATADGTDPHIFVEILENEMCAAGHEATRQVLWGLPRIKSGVAHRVLGEAQLSPGLA</sequence>
<protein>
    <submittedName>
        <fullName evidence="1">Uncharacterized protein</fullName>
    </submittedName>
</protein>
<organism evidence="1 2">
    <name type="scientific">Cutaneotrichosporon spelunceum</name>
    <dbReference type="NCBI Taxonomy" id="1672016"/>
    <lineage>
        <taxon>Eukaryota</taxon>
        <taxon>Fungi</taxon>
        <taxon>Dikarya</taxon>
        <taxon>Basidiomycota</taxon>
        <taxon>Agaricomycotina</taxon>
        <taxon>Tremellomycetes</taxon>
        <taxon>Trichosporonales</taxon>
        <taxon>Trichosporonaceae</taxon>
        <taxon>Cutaneotrichosporon</taxon>
    </lineage>
</organism>
<evidence type="ECO:0000313" key="1">
    <source>
        <dbReference type="EMBL" id="GMK58708.1"/>
    </source>
</evidence>
<dbReference type="Proteomes" id="UP001222932">
    <property type="component" value="Unassembled WGS sequence"/>
</dbReference>
<reference evidence="1" key="2">
    <citation type="submission" date="2023-06" db="EMBL/GenBank/DDBJ databases">
        <authorList>
            <person name="Kobayashi Y."/>
            <person name="Kayamori A."/>
            <person name="Aoki K."/>
            <person name="Shiwa Y."/>
            <person name="Fujita N."/>
            <person name="Sugita T."/>
            <person name="Iwasaki W."/>
            <person name="Tanaka N."/>
            <person name="Takashima M."/>
        </authorList>
    </citation>
    <scope>NUCLEOTIDE SEQUENCE</scope>
    <source>
        <strain evidence="1">HIS016</strain>
    </source>
</reference>
<evidence type="ECO:0000313" key="2">
    <source>
        <dbReference type="Proteomes" id="UP001222932"/>
    </source>
</evidence>
<accession>A0AAD3TXH3</accession>
<dbReference type="EMBL" id="BTCM01000006">
    <property type="protein sequence ID" value="GMK58708.1"/>
    <property type="molecule type" value="Genomic_DNA"/>
</dbReference>
<gene>
    <name evidence="1" type="ORF">CspeluHIS016_0601500</name>
</gene>
<comment type="caution">
    <text evidence="1">The sequence shown here is derived from an EMBL/GenBank/DDBJ whole genome shotgun (WGS) entry which is preliminary data.</text>
</comment>
<proteinExistence type="predicted"/>
<name>A0AAD3TXH3_9TREE</name>
<reference evidence="1" key="1">
    <citation type="journal article" date="2023" name="BMC Genomics">
        <title>Chromosome-level genome assemblies of Cutaneotrichosporon spp. (Trichosporonales, Basidiomycota) reveal imbalanced evolution between nucleotide sequences and chromosome synteny.</title>
        <authorList>
            <person name="Kobayashi Y."/>
            <person name="Kayamori A."/>
            <person name="Aoki K."/>
            <person name="Shiwa Y."/>
            <person name="Matsutani M."/>
            <person name="Fujita N."/>
            <person name="Sugita T."/>
            <person name="Iwasaki W."/>
            <person name="Tanaka N."/>
            <person name="Takashima M."/>
        </authorList>
    </citation>
    <scope>NUCLEOTIDE SEQUENCE</scope>
    <source>
        <strain evidence="1">HIS016</strain>
    </source>
</reference>